<dbReference type="InterPro" id="IPR014762">
    <property type="entry name" value="DNA_mismatch_repair_CS"/>
</dbReference>
<dbReference type="InterPro" id="IPR014790">
    <property type="entry name" value="MutL_C"/>
</dbReference>
<comment type="function">
    <text evidence="5">This protein is involved in the repair of mismatches in DNA. It is required for dam-dependent methyl-directed DNA mismatch repair. May act as a 'molecular matchmaker', a protein that promotes the formation of a stable complex between two or more DNA-binding proteins in an ATP-dependent manner without itself being part of a final effector complex.</text>
</comment>
<dbReference type="InterPro" id="IPR036890">
    <property type="entry name" value="HATPase_C_sf"/>
</dbReference>
<dbReference type="GO" id="GO:0005524">
    <property type="term" value="F:ATP binding"/>
    <property type="evidence" value="ECO:0007669"/>
    <property type="project" value="InterPro"/>
</dbReference>
<keyword evidence="4 5" id="KW-0234">DNA repair</keyword>
<dbReference type="Gene3D" id="3.30.1370.100">
    <property type="entry name" value="MutL, C-terminal domain, regulatory subdomain"/>
    <property type="match status" value="1"/>
</dbReference>
<keyword evidence="9" id="KW-0540">Nuclease</keyword>
<evidence type="ECO:0000256" key="2">
    <source>
        <dbReference type="ARBA" id="ARBA00021975"/>
    </source>
</evidence>
<evidence type="ECO:0000313" key="10">
    <source>
        <dbReference type="Proteomes" id="UP000702544"/>
    </source>
</evidence>
<dbReference type="InterPro" id="IPR013507">
    <property type="entry name" value="DNA_mismatch_S5_2-like"/>
</dbReference>
<dbReference type="GO" id="GO:0004519">
    <property type="term" value="F:endonuclease activity"/>
    <property type="evidence" value="ECO:0007669"/>
    <property type="project" value="UniProtKB-KW"/>
</dbReference>
<dbReference type="CDD" id="cd16926">
    <property type="entry name" value="HATPase_MutL-MLH-PMS-like"/>
    <property type="match status" value="1"/>
</dbReference>
<dbReference type="InterPro" id="IPR014721">
    <property type="entry name" value="Ribsml_uS5_D2-typ_fold_subgr"/>
</dbReference>
<evidence type="ECO:0000256" key="5">
    <source>
        <dbReference type="HAMAP-Rule" id="MF_00149"/>
    </source>
</evidence>
<evidence type="ECO:0000259" key="7">
    <source>
        <dbReference type="SMART" id="SM00853"/>
    </source>
</evidence>
<dbReference type="Proteomes" id="UP000702544">
    <property type="component" value="Unassembled WGS sequence"/>
</dbReference>
<dbReference type="AlphaFoldDB" id="A0AAE4Z901"/>
<evidence type="ECO:0000313" key="9">
    <source>
        <dbReference type="EMBL" id="NIR76025.1"/>
    </source>
</evidence>
<dbReference type="InterPro" id="IPR042121">
    <property type="entry name" value="MutL_C_regsub"/>
</dbReference>
<accession>A0AAE4Z901</accession>
<sequence length="593" mass="64561">MQRRIHILPDHIANQIAAGEVVERPASAVKELIENALDARARRIEIDIRNGGKTELRVSDDGHGMVRDDALLAIDRHATSKISEASDLRAISTLGFRGEALPSIAAISKFELETAPAEGGASGGSGTRIRINGGRVVAVDEIARQPGTTVTVRSLFFNVPARAKFLRSAAAESRAVSETTIALALANLSASFRLRSNDRELLDLPRTGDLAARIESIWGPELASTLIPIDYTADGVRVAGLVQRPADARSGSRRVYQLVNGRPFVDRFTVRAAEEAYRTTIPHGHRPALFLYLELPPDEVDVNVHPTKAEVRFRNKMKLESTITEAVRSGLEGLASAPGLGRFAGPSSQLVSARRGARQGREGAAGSASTAAGQMALFVPSEVPAREAMVDSEETADEPSSFHAGGMWQLHNTYLLAETRSGVIIVDQHSAHERVLFERAMRDYDRGSATSQRLLFPITLRLSPTEMAAVDELQTILRQVGFELEPFGSNTVIIHAVPNPHPHFDAERCFTEMVDELATGSPLVDSARNQHERVAKSFACKAAIKAGQPLSEIEMEELFDQLFAAELPSHDVHGRPTILRLSMDELARRFGRT</sequence>
<dbReference type="SUPFAM" id="SSF55874">
    <property type="entry name" value="ATPase domain of HSP90 chaperone/DNA topoisomerase II/histidine kinase"/>
    <property type="match status" value="1"/>
</dbReference>
<reference evidence="9 10" key="1">
    <citation type="submission" date="2020-01" db="EMBL/GenBank/DDBJ databases">
        <title>Genomes assembled from Gulf of Kutch pelagic sediment metagenomes.</title>
        <authorList>
            <person name="Chandrashekar M."/>
            <person name="Mahajan M.S."/>
            <person name="Dave K.J."/>
            <person name="Vatsa P."/>
            <person name="Nathani N.M."/>
        </authorList>
    </citation>
    <scope>NUCLEOTIDE SEQUENCE [LARGE SCALE GENOMIC DNA]</scope>
    <source>
        <strain evidence="9">KS3-K002</strain>
    </source>
</reference>
<evidence type="ECO:0000256" key="6">
    <source>
        <dbReference type="SAM" id="MobiDB-lite"/>
    </source>
</evidence>
<dbReference type="GO" id="GO:0030983">
    <property type="term" value="F:mismatched DNA binding"/>
    <property type="evidence" value="ECO:0007669"/>
    <property type="project" value="InterPro"/>
</dbReference>
<dbReference type="InterPro" id="IPR037198">
    <property type="entry name" value="MutL_C_sf"/>
</dbReference>
<organism evidence="9 10">
    <name type="scientific">Candidatus Kutchimonas denitrificans</name>
    <dbReference type="NCBI Taxonomy" id="3056748"/>
    <lineage>
        <taxon>Bacteria</taxon>
        <taxon>Pseudomonadati</taxon>
        <taxon>Gemmatimonadota</taxon>
        <taxon>Gemmatimonadia</taxon>
        <taxon>Candidatus Palauibacterales</taxon>
        <taxon>Candidatus Palauibacteraceae</taxon>
        <taxon>Candidatus Kutchimonas</taxon>
    </lineage>
</organism>
<dbReference type="Gene3D" id="3.30.1540.20">
    <property type="entry name" value="MutL, C-terminal domain, dimerisation subdomain"/>
    <property type="match status" value="1"/>
</dbReference>
<dbReference type="HAMAP" id="MF_00149">
    <property type="entry name" value="DNA_mis_repair"/>
    <property type="match status" value="1"/>
</dbReference>
<keyword evidence="9" id="KW-0378">Hydrolase</keyword>
<feature type="region of interest" description="Disordered" evidence="6">
    <location>
        <begin position="345"/>
        <end position="369"/>
    </location>
</feature>
<dbReference type="InterPro" id="IPR042120">
    <property type="entry name" value="MutL_C_dimsub"/>
</dbReference>
<dbReference type="Gene3D" id="3.30.230.10">
    <property type="match status" value="1"/>
</dbReference>
<dbReference type="PANTHER" id="PTHR10073:SF12">
    <property type="entry name" value="DNA MISMATCH REPAIR PROTEIN MLH1"/>
    <property type="match status" value="1"/>
</dbReference>
<evidence type="ECO:0000256" key="1">
    <source>
        <dbReference type="ARBA" id="ARBA00006082"/>
    </source>
</evidence>
<dbReference type="InterPro" id="IPR002099">
    <property type="entry name" value="MutL/Mlh/PMS"/>
</dbReference>
<evidence type="ECO:0000259" key="8">
    <source>
        <dbReference type="SMART" id="SM01340"/>
    </source>
</evidence>
<dbReference type="Pfam" id="PF13589">
    <property type="entry name" value="HATPase_c_3"/>
    <property type="match status" value="1"/>
</dbReference>
<dbReference type="PROSITE" id="PS00058">
    <property type="entry name" value="DNA_MISMATCH_REPAIR_1"/>
    <property type="match status" value="1"/>
</dbReference>
<dbReference type="FunFam" id="3.30.565.10:FF:000003">
    <property type="entry name" value="DNA mismatch repair endonuclease MutL"/>
    <property type="match status" value="1"/>
</dbReference>
<dbReference type="Pfam" id="PF01119">
    <property type="entry name" value="DNA_mis_repair"/>
    <property type="match status" value="1"/>
</dbReference>
<dbReference type="Gene3D" id="3.30.565.10">
    <property type="entry name" value="Histidine kinase-like ATPase, C-terminal domain"/>
    <property type="match status" value="1"/>
</dbReference>
<dbReference type="GO" id="GO:0032300">
    <property type="term" value="C:mismatch repair complex"/>
    <property type="evidence" value="ECO:0007669"/>
    <property type="project" value="InterPro"/>
</dbReference>
<evidence type="ECO:0000256" key="4">
    <source>
        <dbReference type="ARBA" id="ARBA00023204"/>
    </source>
</evidence>
<dbReference type="GO" id="GO:0140664">
    <property type="term" value="F:ATP-dependent DNA damage sensor activity"/>
    <property type="evidence" value="ECO:0007669"/>
    <property type="project" value="InterPro"/>
</dbReference>
<name>A0AAE4Z901_9BACT</name>
<gene>
    <name evidence="5 9" type="primary">mutL</name>
    <name evidence="9" type="ORF">GWO12_13100</name>
</gene>
<dbReference type="SUPFAM" id="SSF54211">
    <property type="entry name" value="Ribosomal protein S5 domain 2-like"/>
    <property type="match status" value="1"/>
</dbReference>
<dbReference type="NCBIfam" id="TIGR00585">
    <property type="entry name" value="mutl"/>
    <property type="match status" value="1"/>
</dbReference>
<feature type="domain" description="DNA mismatch repair protein S5" evidence="8">
    <location>
        <begin position="214"/>
        <end position="332"/>
    </location>
</feature>
<comment type="similarity">
    <text evidence="1 5">Belongs to the DNA mismatch repair MutL/HexB family.</text>
</comment>
<dbReference type="SMART" id="SM01340">
    <property type="entry name" value="DNA_mis_repair"/>
    <property type="match status" value="1"/>
</dbReference>
<dbReference type="SMART" id="SM00853">
    <property type="entry name" value="MutL_C"/>
    <property type="match status" value="1"/>
</dbReference>
<dbReference type="GO" id="GO:0016887">
    <property type="term" value="F:ATP hydrolysis activity"/>
    <property type="evidence" value="ECO:0007669"/>
    <property type="project" value="InterPro"/>
</dbReference>
<dbReference type="GO" id="GO:0006298">
    <property type="term" value="P:mismatch repair"/>
    <property type="evidence" value="ECO:0007669"/>
    <property type="project" value="UniProtKB-UniRule"/>
</dbReference>
<dbReference type="SUPFAM" id="SSF118116">
    <property type="entry name" value="DNA mismatch repair protein MutL"/>
    <property type="match status" value="1"/>
</dbReference>
<proteinExistence type="inferred from homology"/>
<dbReference type="Pfam" id="PF08676">
    <property type="entry name" value="MutL_C"/>
    <property type="match status" value="1"/>
</dbReference>
<dbReference type="InterPro" id="IPR020568">
    <property type="entry name" value="Ribosomal_Su5_D2-typ_SF"/>
</dbReference>
<comment type="caution">
    <text evidence="9">The sequence shown here is derived from an EMBL/GenBank/DDBJ whole genome shotgun (WGS) entry which is preliminary data.</text>
</comment>
<dbReference type="InterPro" id="IPR038973">
    <property type="entry name" value="MutL/Mlh/Pms-like"/>
</dbReference>
<dbReference type="CDD" id="cd00782">
    <property type="entry name" value="MutL_Trans"/>
    <property type="match status" value="1"/>
</dbReference>
<keyword evidence="9" id="KW-0255">Endonuclease</keyword>
<dbReference type="EMBL" id="JAACAK010000112">
    <property type="protein sequence ID" value="NIR76025.1"/>
    <property type="molecule type" value="Genomic_DNA"/>
</dbReference>
<feature type="domain" description="MutL C-terminal dimerisation" evidence="7">
    <location>
        <begin position="407"/>
        <end position="550"/>
    </location>
</feature>
<keyword evidence="3 5" id="KW-0227">DNA damage</keyword>
<protein>
    <recommendedName>
        <fullName evidence="2 5">DNA mismatch repair protein MutL</fullName>
    </recommendedName>
</protein>
<dbReference type="InterPro" id="IPR020667">
    <property type="entry name" value="DNA_mismatch_repair_MutL"/>
</dbReference>
<dbReference type="PANTHER" id="PTHR10073">
    <property type="entry name" value="DNA MISMATCH REPAIR PROTEIN MLH, PMS, MUTL"/>
    <property type="match status" value="1"/>
</dbReference>
<evidence type="ECO:0000256" key="3">
    <source>
        <dbReference type="ARBA" id="ARBA00022763"/>
    </source>
</evidence>